<feature type="chain" id="PRO_5036226396" evidence="2">
    <location>
        <begin position="24"/>
        <end position="134"/>
    </location>
</feature>
<feature type="signal peptide" evidence="2">
    <location>
        <begin position="1"/>
        <end position="23"/>
    </location>
</feature>
<evidence type="ECO:0000313" key="4">
    <source>
        <dbReference type="EMBL" id="CAF1376782.1"/>
    </source>
</evidence>
<dbReference type="EMBL" id="CAJNOJ010000294">
    <property type="protein sequence ID" value="CAF1376782.1"/>
    <property type="molecule type" value="Genomic_DNA"/>
</dbReference>
<evidence type="ECO:0000256" key="1">
    <source>
        <dbReference type="ARBA" id="ARBA00009034"/>
    </source>
</evidence>
<dbReference type="EMBL" id="CAJNOR010001852">
    <property type="protein sequence ID" value="CAF1209803.1"/>
    <property type="molecule type" value="Genomic_DNA"/>
</dbReference>
<dbReference type="Proteomes" id="UP000663852">
    <property type="component" value="Unassembled WGS sequence"/>
</dbReference>
<dbReference type="Gene3D" id="1.10.100.10">
    <property type="entry name" value="Insulin-like"/>
    <property type="match status" value="1"/>
</dbReference>
<evidence type="ECO:0000313" key="5">
    <source>
        <dbReference type="Proteomes" id="UP000663828"/>
    </source>
</evidence>
<organism evidence="3 5">
    <name type="scientific">Adineta ricciae</name>
    <name type="common">Rotifer</name>
    <dbReference type="NCBI Taxonomy" id="249248"/>
    <lineage>
        <taxon>Eukaryota</taxon>
        <taxon>Metazoa</taxon>
        <taxon>Spiralia</taxon>
        <taxon>Gnathifera</taxon>
        <taxon>Rotifera</taxon>
        <taxon>Eurotatoria</taxon>
        <taxon>Bdelloidea</taxon>
        <taxon>Adinetida</taxon>
        <taxon>Adinetidae</taxon>
        <taxon>Adineta</taxon>
    </lineage>
</organism>
<sequence length="134" mass="15484">MAMLSYVQYILFILVLYYQGVYCESSETSETSVPVVHDNCTVEYNGNLLTEGQTIEMKKKLYKIEDCGIHRAYHACGVYLLQMVSIACDILRRDVRSLPATKRVRRSIRRKLLTEACCETLCTVAEMTRYCPRH</sequence>
<dbReference type="InterPro" id="IPR036438">
    <property type="entry name" value="Insulin-like_sf"/>
</dbReference>
<keyword evidence="5" id="KW-1185">Reference proteome</keyword>
<dbReference type="PROSITE" id="PS00262">
    <property type="entry name" value="INSULIN"/>
    <property type="match status" value="1"/>
</dbReference>
<accession>A0A814X226</accession>
<name>A0A814X226_ADIRI</name>
<evidence type="ECO:0000313" key="3">
    <source>
        <dbReference type="EMBL" id="CAF1209803.1"/>
    </source>
</evidence>
<evidence type="ECO:0000256" key="2">
    <source>
        <dbReference type="SAM" id="SignalP"/>
    </source>
</evidence>
<dbReference type="AlphaFoldDB" id="A0A814X226"/>
<proteinExistence type="inferred from homology"/>
<dbReference type="SUPFAM" id="SSF56994">
    <property type="entry name" value="Insulin-like"/>
    <property type="match status" value="1"/>
</dbReference>
<reference evidence="3" key="1">
    <citation type="submission" date="2021-02" db="EMBL/GenBank/DDBJ databases">
        <authorList>
            <person name="Nowell W R."/>
        </authorList>
    </citation>
    <scope>NUCLEOTIDE SEQUENCE</scope>
</reference>
<dbReference type="Proteomes" id="UP000663828">
    <property type="component" value="Unassembled WGS sequence"/>
</dbReference>
<gene>
    <name evidence="4" type="ORF">EDS130_LOCUS34694</name>
    <name evidence="3" type="ORF">XAT740_LOCUS24129</name>
</gene>
<comment type="similarity">
    <text evidence="1">Belongs to the insulin family.</text>
</comment>
<protein>
    <submittedName>
        <fullName evidence="3">Uncharacterized protein</fullName>
    </submittedName>
</protein>
<dbReference type="OrthoDB" id="9970428at2759"/>
<dbReference type="InterPro" id="IPR022353">
    <property type="entry name" value="Insulin_CS"/>
</dbReference>
<keyword evidence="2" id="KW-0732">Signal</keyword>
<comment type="caution">
    <text evidence="3">The sequence shown here is derived from an EMBL/GenBank/DDBJ whole genome shotgun (WGS) entry which is preliminary data.</text>
</comment>